<gene>
    <name evidence="15" type="ORF">SAMN05421791_10932</name>
</gene>
<dbReference type="GO" id="GO:0009401">
    <property type="term" value="P:phosphoenolpyruvate-dependent sugar phosphotransferase system"/>
    <property type="evidence" value="ECO:0007669"/>
    <property type="project" value="UniProtKB-KW"/>
</dbReference>
<evidence type="ECO:0000256" key="8">
    <source>
        <dbReference type="ARBA" id="ARBA00022989"/>
    </source>
</evidence>
<dbReference type="GO" id="GO:0005886">
    <property type="term" value="C:plasma membrane"/>
    <property type="evidence" value="ECO:0007669"/>
    <property type="project" value="UniProtKB-SubCell"/>
</dbReference>
<comment type="similarity">
    <text evidence="11">Belongs to the UlaA family.</text>
</comment>
<dbReference type="EMBL" id="FNCK01000009">
    <property type="protein sequence ID" value="SDG44861.1"/>
    <property type="molecule type" value="Genomic_DNA"/>
</dbReference>
<dbReference type="Proteomes" id="UP000199708">
    <property type="component" value="Unassembled WGS sequence"/>
</dbReference>
<dbReference type="Pfam" id="PF03611">
    <property type="entry name" value="EIIC-GAT"/>
    <property type="match status" value="1"/>
</dbReference>
<accession>A0A1G7UC48</accession>
<feature type="transmembrane region" description="Helical" evidence="14">
    <location>
        <begin position="221"/>
        <end position="240"/>
    </location>
</feature>
<feature type="transmembrane region" description="Helical" evidence="14">
    <location>
        <begin position="312"/>
        <end position="332"/>
    </location>
</feature>
<feature type="transmembrane region" description="Helical" evidence="14">
    <location>
        <begin position="89"/>
        <end position="109"/>
    </location>
</feature>
<comment type="function">
    <text evidence="10">The phosphoenolpyruvate-dependent sugar phosphotransferase system (sugar PTS), a major carbohydrate active transport system, catalyzes the phosphorylation of incoming sugar substrates concomitantly with their translocation across the cell membrane. The enzyme II UlaABC PTS system is involved in ascorbate transport.</text>
</comment>
<reference evidence="15 16" key="1">
    <citation type="submission" date="2016-10" db="EMBL/GenBank/DDBJ databases">
        <authorList>
            <person name="de Groot N.N."/>
        </authorList>
    </citation>
    <scope>NUCLEOTIDE SEQUENCE [LARGE SCALE GENOMIC DNA]</scope>
    <source>
        <strain evidence="15 16">ATCC BAA-466</strain>
    </source>
</reference>
<evidence type="ECO:0000256" key="14">
    <source>
        <dbReference type="SAM" id="Phobius"/>
    </source>
</evidence>
<dbReference type="InterPro" id="IPR004703">
    <property type="entry name" value="PTS_sugar-sp_permease"/>
</dbReference>
<sequence>MMNFIYSFFNQPAIIIGLIALIGLIAQKASFSKILTGTTKTIIGFLIMSLGGGIIAGSLETLSPAFENAFNVQGVIPNNEAVIGLAQDLLGTEMTIIMGLGFVFNIILARFTKYKYIFLTGHHVLFMAALVTAVLGTAGFKGIELILIGSFLLGSAMVLSPAIVQPFYRKVTGSDDIAMGHFNAVSYSLTALIARYVGDEEKSTEDINVPDKFGFFRDSTITTAIVMVVIYLVVFLAADSTLVTELAGGDNYIMYAIVQGLTFTAGFVIVLQGVRMMLAEIIPAFQGISERIVPDATPALDVPAIFPYGQNAVIIGFFAALVGGFAAFLVLPFTNLPLIIPGLIPLFFVGAGSGVLNNGQGGLRGTIIGGFVNGVSLILLPALMLPLLGDLGFANTTFGDTDFATVGIILGYLSQLFGKVGIYGLVILLLALFGYSASKPAKVSN</sequence>
<feature type="transmembrane region" description="Helical" evidence="14">
    <location>
        <begin position="6"/>
        <end position="26"/>
    </location>
</feature>
<evidence type="ECO:0000256" key="5">
    <source>
        <dbReference type="ARBA" id="ARBA00022597"/>
    </source>
</evidence>
<feature type="transmembrane region" description="Helical" evidence="14">
    <location>
        <begin position="368"/>
        <end position="389"/>
    </location>
</feature>
<keyword evidence="4" id="KW-1003">Cell membrane</keyword>
<name>A0A1G7UC48_9LACT</name>
<evidence type="ECO:0000256" key="9">
    <source>
        <dbReference type="ARBA" id="ARBA00023136"/>
    </source>
</evidence>
<comment type="subcellular location">
    <subcellularLocation>
        <location evidence="1">Cell membrane</location>
        <topology evidence="1">Multi-pass membrane protein</topology>
    </subcellularLocation>
</comment>
<dbReference type="PANTHER" id="PTHR33843:SF4">
    <property type="entry name" value="ASCORBATE-SPECIFIC PTS SYSTEM EIIC COMPONENT"/>
    <property type="match status" value="1"/>
</dbReference>
<evidence type="ECO:0000256" key="1">
    <source>
        <dbReference type="ARBA" id="ARBA00004651"/>
    </source>
</evidence>
<feature type="transmembrane region" description="Helical" evidence="14">
    <location>
        <begin position="145"/>
        <end position="164"/>
    </location>
</feature>
<dbReference type="InterPro" id="IPR051562">
    <property type="entry name" value="Ascorbate-PTS_EIIC"/>
</dbReference>
<dbReference type="STRING" id="120956.SAMN05421791_10932"/>
<keyword evidence="8 14" id="KW-1133">Transmembrane helix</keyword>
<feature type="transmembrane region" description="Helical" evidence="14">
    <location>
        <begin position="38"/>
        <end position="59"/>
    </location>
</feature>
<evidence type="ECO:0000256" key="10">
    <source>
        <dbReference type="ARBA" id="ARBA00037387"/>
    </source>
</evidence>
<feature type="transmembrane region" description="Helical" evidence="14">
    <location>
        <begin position="338"/>
        <end position="356"/>
    </location>
</feature>
<feature type="transmembrane region" description="Helical" evidence="14">
    <location>
        <begin position="116"/>
        <end position="139"/>
    </location>
</feature>
<protein>
    <recommendedName>
        <fullName evidence="12">Ascorbate-specific PTS system EIIC component</fullName>
    </recommendedName>
    <alternativeName>
        <fullName evidence="13">Ascorbate-specific permease IIC component UlaA</fullName>
    </alternativeName>
</protein>
<evidence type="ECO:0000256" key="7">
    <source>
        <dbReference type="ARBA" id="ARBA00022692"/>
    </source>
</evidence>
<evidence type="ECO:0000256" key="13">
    <source>
        <dbReference type="ARBA" id="ARBA00042859"/>
    </source>
</evidence>
<keyword evidence="16" id="KW-1185">Reference proteome</keyword>
<organism evidence="15 16">
    <name type="scientific">Facklamia miroungae</name>
    <dbReference type="NCBI Taxonomy" id="120956"/>
    <lineage>
        <taxon>Bacteria</taxon>
        <taxon>Bacillati</taxon>
        <taxon>Bacillota</taxon>
        <taxon>Bacilli</taxon>
        <taxon>Lactobacillales</taxon>
        <taxon>Aerococcaceae</taxon>
        <taxon>Facklamia</taxon>
    </lineage>
</organism>
<keyword evidence="3" id="KW-0813">Transport</keyword>
<comment type="subunit">
    <text evidence="2">Homodimer.</text>
</comment>
<evidence type="ECO:0000256" key="12">
    <source>
        <dbReference type="ARBA" id="ARBA00039702"/>
    </source>
</evidence>
<evidence type="ECO:0000256" key="3">
    <source>
        <dbReference type="ARBA" id="ARBA00022448"/>
    </source>
</evidence>
<dbReference type="RefSeq" id="WP_210727914.1">
    <property type="nucleotide sequence ID" value="NZ_FNCK01000009.1"/>
</dbReference>
<dbReference type="AlphaFoldDB" id="A0A1G7UC48"/>
<evidence type="ECO:0000256" key="4">
    <source>
        <dbReference type="ARBA" id="ARBA00022475"/>
    </source>
</evidence>
<evidence type="ECO:0000256" key="2">
    <source>
        <dbReference type="ARBA" id="ARBA00011738"/>
    </source>
</evidence>
<keyword evidence="9 14" id="KW-0472">Membrane</keyword>
<evidence type="ECO:0000313" key="15">
    <source>
        <dbReference type="EMBL" id="SDG44861.1"/>
    </source>
</evidence>
<keyword evidence="5" id="KW-0762">Sugar transport</keyword>
<evidence type="ECO:0000256" key="6">
    <source>
        <dbReference type="ARBA" id="ARBA00022683"/>
    </source>
</evidence>
<feature type="transmembrane region" description="Helical" evidence="14">
    <location>
        <begin position="252"/>
        <end position="271"/>
    </location>
</feature>
<feature type="transmembrane region" description="Helical" evidence="14">
    <location>
        <begin position="409"/>
        <end position="435"/>
    </location>
</feature>
<proteinExistence type="inferred from homology"/>
<evidence type="ECO:0000313" key="16">
    <source>
        <dbReference type="Proteomes" id="UP000199708"/>
    </source>
</evidence>
<dbReference type="NCBIfam" id="NF006920">
    <property type="entry name" value="PRK09410.1-2"/>
    <property type="match status" value="1"/>
</dbReference>
<keyword evidence="6" id="KW-0598">Phosphotransferase system</keyword>
<keyword evidence="7 14" id="KW-0812">Transmembrane</keyword>
<evidence type="ECO:0000256" key="11">
    <source>
        <dbReference type="ARBA" id="ARBA00038218"/>
    </source>
</evidence>
<dbReference type="PANTHER" id="PTHR33843">
    <property type="entry name" value="ASCORBATE-SPECIFIC PTS SYSTEM EIIC COMPONENT"/>
    <property type="match status" value="1"/>
</dbReference>
<dbReference type="NCBIfam" id="NF009553">
    <property type="entry name" value="PRK12997.1-5"/>
    <property type="match status" value="1"/>
</dbReference>